<protein>
    <recommendedName>
        <fullName evidence="1">Farnesoic acid O-methyl transferase domain-containing protein</fullName>
    </recommendedName>
</protein>
<dbReference type="InterPro" id="IPR022041">
    <property type="entry name" value="Methyltransf_FA"/>
</dbReference>
<evidence type="ECO:0000259" key="1">
    <source>
        <dbReference type="Pfam" id="PF12248"/>
    </source>
</evidence>
<feature type="domain" description="Farnesoic acid O-methyl transferase" evidence="1">
    <location>
        <begin position="38"/>
        <end position="168"/>
    </location>
</feature>
<organism evidence="2 3">
    <name type="scientific">Mytilus galloprovincialis</name>
    <name type="common">Mediterranean mussel</name>
    <dbReference type="NCBI Taxonomy" id="29158"/>
    <lineage>
        <taxon>Eukaryota</taxon>
        <taxon>Metazoa</taxon>
        <taxon>Spiralia</taxon>
        <taxon>Lophotrochozoa</taxon>
        <taxon>Mollusca</taxon>
        <taxon>Bivalvia</taxon>
        <taxon>Autobranchia</taxon>
        <taxon>Pteriomorphia</taxon>
        <taxon>Mytilida</taxon>
        <taxon>Mytiloidea</taxon>
        <taxon>Mytilidae</taxon>
        <taxon>Mytilinae</taxon>
        <taxon>Mytilus</taxon>
    </lineage>
</organism>
<dbReference type="Pfam" id="PF12248">
    <property type="entry name" value="Methyltransf_FA"/>
    <property type="match status" value="2"/>
</dbReference>
<reference evidence="2" key="1">
    <citation type="submission" date="2018-11" db="EMBL/GenBank/DDBJ databases">
        <authorList>
            <person name="Alioto T."/>
            <person name="Alioto T."/>
        </authorList>
    </citation>
    <scope>NUCLEOTIDE SEQUENCE</scope>
</reference>
<accession>A0A8B6HIV8</accession>
<name>A0A8B6HIV8_MYTGA</name>
<gene>
    <name evidence="2" type="ORF">MGAL_10B019055</name>
</gene>
<dbReference type="AlphaFoldDB" id="A0A8B6HIV8"/>
<dbReference type="PANTHER" id="PTHR36695">
    <property type="entry name" value="AGAP008648-PA"/>
    <property type="match status" value="1"/>
</dbReference>
<dbReference type="OrthoDB" id="6092539at2759"/>
<dbReference type="Proteomes" id="UP000596742">
    <property type="component" value="Unassembled WGS sequence"/>
</dbReference>
<evidence type="ECO:0000313" key="3">
    <source>
        <dbReference type="Proteomes" id="UP000596742"/>
    </source>
</evidence>
<feature type="domain" description="Farnesoic acid O-methyl transferase" evidence="1">
    <location>
        <begin position="210"/>
        <end position="340"/>
    </location>
</feature>
<evidence type="ECO:0000313" key="2">
    <source>
        <dbReference type="EMBL" id="VDI80629.1"/>
    </source>
</evidence>
<keyword evidence="3" id="KW-1185">Reference proteome</keyword>
<dbReference type="PANTHER" id="PTHR36695:SF12">
    <property type="entry name" value="AGAP008648-PA"/>
    <property type="match status" value="1"/>
</dbReference>
<sequence>MVDFSLTTTDNGRKVDSRSTIDILDYSEHLDKYGIEGSKITSLKFKVKASRDANVYLSSSPSMDSAMPFYDVNFGAHANTKTLLIRRKDNLLTTPFKKSWNSVIDRHCLNSSEFRDFWVSWDRGIVKHGRGTVIGDDLIGEWIDPNPFPVRSIGVLNSYDSEGDWIIHATGLVVEFKFSATDNGQQMTSGSTPDILDHAVHLDKYGVEGSKITSFTFQVKASRDANIYLSSSTTMDSTVPFYDVNFGAHTNTKTQLIRRNDNLLTPIFSTSWNTVIDRHILKSWEFRDFWVSWDGGVVKHGRGTVIGDDLIGEWTDPNPFEVKSIGVLNSYNSNGDWIIQSTGNCALKVQNAINIYVSKQKFSKTLF</sequence>
<dbReference type="EMBL" id="UYJE01010200">
    <property type="protein sequence ID" value="VDI80629.1"/>
    <property type="molecule type" value="Genomic_DNA"/>
</dbReference>
<proteinExistence type="predicted"/>
<comment type="caution">
    <text evidence="2">The sequence shown here is derived from an EMBL/GenBank/DDBJ whole genome shotgun (WGS) entry which is preliminary data.</text>
</comment>